<gene>
    <name evidence="2" type="ORF">JCM19241_1128</name>
</gene>
<dbReference type="AlphaFoldDB" id="A0A0B8Q592"/>
<evidence type="ECO:0000256" key="1">
    <source>
        <dbReference type="SAM" id="Phobius"/>
    </source>
</evidence>
<evidence type="ECO:0000313" key="3">
    <source>
        <dbReference type="Proteomes" id="UP000031666"/>
    </source>
</evidence>
<reference evidence="2 3" key="1">
    <citation type="submission" date="2015-01" db="EMBL/GenBank/DDBJ databases">
        <title>Vibrio sp. C94 JCM 19241 whole genome shotgun sequence.</title>
        <authorList>
            <person name="Sawabe T."/>
            <person name="Meirelles P."/>
            <person name="Feng G."/>
            <person name="Sayaka M."/>
            <person name="Hattori M."/>
            <person name="Ohkuma M."/>
        </authorList>
    </citation>
    <scope>NUCLEOTIDE SEQUENCE [LARGE SCALE GENOMIC DNA]</scope>
    <source>
        <strain evidence="3">JCM 19241</strain>
    </source>
</reference>
<protein>
    <submittedName>
        <fullName evidence="2">Transcriptional activator of cad operon</fullName>
    </submittedName>
</protein>
<name>A0A0B8Q592_9VIBR</name>
<comment type="caution">
    <text evidence="2">The sequence shown here is derived from an EMBL/GenBank/DDBJ whole genome shotgun (WGS) entry which is preliminary data.</text>
</comment>
<feature type="transmembrane region" description="Helical" evidence="1">
    <location>
        <begin position="35"/>
        <end position="53"/>
    </location>
</feature>
<reference evidence="2 3" key="2">
    <citation type="submission" date="2015-01" db="EMBL/GenBank/DDBJ databases">
        <authorList>
            <consortium name="NBRP consortium"/>
            <person name="Sawabe T."/>
            <person name="Meirelles P."/>
            <person name="Feng G."/>
            <person name="Sayaka M."/>
            <person name="Hattori M."/>
            <person name="Ohkuma M."/>
        </authorList>
    </citation>
    <scope>NUCLEOTIDE SEQUENCE [LARGE SCALE GENOMIC DNA]</scope>
    <source>
        <strain evidence="3">JCM 19241</strain>
    </source>
</reference>
<dbReference type="Gene3D" id="1.25.40.10">
    <property type="entry name" value="Tetratricopeptide repeat domain"/>
    <property type="match status" value="1"/>
</dbReference>
<dbReference type="InterPro" id="IPR011990">
    <property type="entry name" value="TPR-like_helical_dom_sf"/>
</dbReference>
<sequence>MVKEAQVEPEVKDKAILAPVTPTPAAPEKKSNSKLWFGFAAVFALIAVIGFYLQGSNSAVNEAPPQASANEEPEVTTSYLSLEPRYVHVIVEQEVLYDDFKTGVVKTLLDLLKVYQDVRIIYNGPATKFAVHEIRFASSTSQNRTYLEIEYVNRISGHKHLDRKYDITSPSIKSSLKRSLDDLLDSLHIEIDKEVLATHVDELPSEEGAIEAIVTAYASTYHAHTQGRALELIKEAEMQSPDNPYVIATNYIYNLSYLYLHPKGDNTEAINKLNAEASEKFAVLESQDKVTPKVMEAMAMMALSKDDALLAKNILQTIPHQRKTVLFYVLNGKAAELSGNRDSAEEFYYNAVIEASSTLVLNLSEVLFLTVTYLILRARLKTVVSNSFK</sequence>
<proteinExistence type="predicted"/>
<organism evidence="2 3">
    <name type="scientific">Vibrio ishigakensis</name>
    <dbReference type="NCBI Taxonomy" id="1481914"/>
    <lineage>
        <taxon>Bacteria</taxon>
        <taxon>Pseudomonadati</taxon>
        <taxon>Pseudomonadota</taxon>
        <taxon>Gammaproteobacteria</taxon>
        <taxon>Vibrionales</taxon>
        <taxon>Vibrionaceae</taxon>
        <taxon>Vibrio</taxon>
    </lineage>
</organism>
<dbReference type="STRING" id="1481914.JCM19241_1128"/>
<evidence type="ECO:0000313" key="2">
    <source>
        <dbReference type="EMBL" id="GAM74785.1"/>
    </source>
</evidence>
<keyword evidence="1" id="KW-0472">Membrane</keyword>
<dbReference type="Proteomes" id="UP000031666">
    <property type="component" value="Unassembled WGS sequence"/>
</dbReference>
<dbReference type="EMBL" id="BBSC01000003">
    <property type="protein sequence ID" value="GAM74785.1"/>
    <property type="molecule type" value="Genomic_DNA"/>
</dbReference>
<accession>A0A0B8Q592</accession>
<keyword evidence="1" id="KW-1133">Transmembrane helix</keyword>
<keyword evidence="1" id="KW-0812">Transmembrane</keyword>